<comment type="caution">
    <text evidence="1">The sequence shown here is derived from an EMBL/GenBank/DDBJ whole genome shotgun (WGS) entry which is preliminary data.</text>
</comment>
<proteinExistence type="predicted"/>
<evidence type="ECO:0000313" key="2">
    <source>
        <dbReference type="Proteomes" id="UP001202922"/>
    </source>
</evidence>
<keyword evidence="2" id="KW-1185">Reference proteome</keyword>
<sequence>MAVTTIKVTTELRDRISSDARSQHQPVGQFLASLLDDWERRQRMEELARSIQSSPPDEAYWSEFAAFDAISSGLDRE</sequence>
<dbReference type="RefSeq" id="WP_241053735.1">
    <property type="nucleotide sequence ID" value="NZ_JAKZBV010000001.1"/>
</dbReference>
<name>A0ABS9U0L0_9MICC</name>
<dbReference type="Proteomes" id="UP001202922">
    <property type="component" value="Unassembled WGS sequence"/>
</dbReference>
<evidence type="ECO:0000313" key="1">
    <source>
        <dbReference type="EMBL" id="MCH6470214.1"/>
    </source>
</evidence>
<organism evidence="1 2">
    <name type="scientific">Sinomonas terrae</name>
    <dbReference type="NCBI Taxonomy" id="2908838"/>
    <lineage>
        <taxon>Bacteria</taxon>
        <taxon>Bacillati</taxon>
        <taxon>Actinomycetota</taxon>
        <taxon>Actinomycetes</taxon>
        <taxon>Micrococcales</taxon>
        <taxon>Micrococcaceae</taxon>
        <taxon>Sinomonas</taxon>
    </lineage>
</organism>
<reference evidence="1 2" key="1">
    <citation type="submission" date="2022-03" db="EMBL/GenBank/DDBJ databases">
        <title>Sinomonas sp. isolated from a soil.</title>
        <authorList>
            <person name="Han J."/>
            <person name="Kim D.-U."/>
        </authorList>
    </citation>
    <scope>NUCLEOTIDE SEQUENCE [LARGE SCALE GENOMIC DNA]</scope>
    <source>
        <strain evidence="1 2">5-5</strain>
    </source>
</reference>
<dbReference type="EMBL" id="JAKZBV010000001">
    <property type="protein sequence ID" value="MCH6470214.1"/>
    <property type="molecule type" value="Genomic_DNA"/>
</dbReference>
<accession>A0ABS9U0L0</accession>
<gene>
    <name evidence="1" type="ORF">L0M17_09535</name>
</gene>
<evidence type="ECO:0008006" key="3">
    <source>
        <dbReference type="Google" id="ProtNLM"/>
    </source>
</evidence>
<protein>
    <recommendedName>
        <fullName evidence="3">Toxin-antitoxin system protein</fullName>
    </recommendedName>
</protein>